<feature type="transmembrane region" description="Helical" evidence="1">
    <location>
        <begin position="335"/>
        <end position="362"/>
    </location>
</feature>
<feature type="transmembrane region" description="Helical" evidence="1">
    <location>
        <begin position="80"/>
        <end position="97"/>
    </location>
</feature>
<dbReference type="Proteomes" id="UP000380867">
    <property type="component" value="Unassembled WGS sequence"/>
</dbReference>
<evidence type="ECO:0000256" key="1">
    <source>
        <dbReference type="SAM" id="Phobius"/>
    </source>
</evidence>
<feature type="transmembrane region" description="Helical" evidence="1">
    <location>
        <begin position="160"/>
        <end position="180"/>
    </location>
</feature>
<comment type="caution">
    <text evidence="2">The sequence shown here is derived from an EMBL/GenBank/DDBJ whole genome shotgun (WGS) entry which is preliminary data.</text>
</comment>
<keyword evidence="1" id="KW-1133">Transmembrane helix</keyword>
<protein>
    <recommendedName>
        <fullName evidence="4">Oligosaccharide flippase family protein</fullName>
    </recommendedName>
</protein>
<sequence>MIRRVSRQVAETVLSSGWMYLGRFIGLFWAVLLTRETSIAVYGAYAIAIAVSVLITVPLDHYYVVRTLRVDEDTFLGDRTTRVIGGGLLLVVGALLLRGDHFLSGFAIGKAGGEIAFNAVKSGFIRRGHPARAMGVDTVRQVIGFAATAAYFFSADHPTLIGIAAWTLVSFVPFLAWGLWEARQHGPRRPEITSRTAAIVAEAVGGAVYSQGDIVAVGAWASHSSAGYYAYGSLLIWSLAAVGQNYSYTFTESLRAADGHHTAGPSFRSSMSLSLTLGGAVGLTAVIMAIAGAPAELVWTFAIMAVVTVPRTLSSIFTTVLAVQHRDQFRTAVTWVSVAVKFVLLLGVARFGGPAAAAAFVVSDLVMTYAYSRAVHLLADVDGGTP</sequence>
<dbReference type="EMBL" id="SDPQ02000003">
    <property type="protein sequence ID" value="KAA1395813.1"/>
    <property type="molecule type" value="Genomic_DNA"/>
</dbReference>
<reference evidence="2" key="1">
    <citation type="submission" date="2019-09" db="EMBL/GenBank/DDBJ databases">
        <authorList>
            <person name="Li J."/>
        </authorList>
    </citation>
    <scope>NUCLEOTIDE SEQUENCE [LARGE SCALE GENOMIC DNA]</scope>
    <source>
        <strain evidence="2">JCM 14732</strain>
    </source>
</reference>
<feature type="transmembrane region" description="Helical" evidence="1">
    <location>
        <begin position="39"/>
        <end position="59"/>
    </location>
</feature>
<feature type="transmembrane region" description="Helical" evidence="1">
    <location>
        <begin position="297"/>
        <end position="323"/>
    </location>
</feature>
<keyword evidence="1" id="KW-0812">Transmembrane</keyword>
<feature type="transmembrane region" description="Helical" evidence="1">
    <location>
        <begin position="12"/>
        <end position="33"/>
    </location>
</feature>
<name>A0A5M4FBQ0_9ACTN</name>
<evidence type="ECO:0000313" key="2">
    <source>
        <dbReference type="EMBL" id="KAA1395813.1"/>
    </source>
</evidence>
<feature type="transmembrane region" description="Helical" evidence="1">
    <location>
        <begin position="273"/>
        <end position="291"/>
    </location>
</feature>
<evidence type="ECO:0008006" key="4">
    <source>
        <dbReference type="Google" id="ProtNLM"/>
    </source>
</evidence>
<keyword evidence="1" id="KW-0472">Membrane</keyword>
<organism evidence="2 3">
    <name type="scientific">Aeromicrobium ginsengisoli</name>
    <dbReference type="NCBI Taxonomy" id="363867"/>
    <lineage>
        <taxon>Bacteria</taxon>
        <taxon>Bacillati</taxon>
        <taxon>Actinomycetota</taxon>
        <taxon>Actinomycetes</taxon>
        <taxon>Propionibacteriales</taxon>
        <taxon>Nocardioidaceae</taxon>
        <taxon>Aeromicrobium</taxon>
    </lineage>
</organism>
<gene>
    <name evidence="2" type="ORF">ESP70_016890</name>
</gene>
<keyword evidence="3" id="KW-1185">Reference proteome</keyword>
<dbReference type="RefSeq" id="WP_149690463.1">
    <property type="nucleotide sequence ID" value="NZ_SDPQ02000003.1"/>
</dbReference>
<accession>A0A5M4FBQ0</accession>
<dbReference type="OrthoDB" id="3741931at2"/>
<evidence type="ECO:0000313" key="3">
    <source>
        <dbReference type="Proteomes" id="UP000380867"/>
    </source>
</evidence>
<proteinExistence type="predicted"/>
<dbReference type="AlphaFoldDB" id="A0A5M4FBQ0"/>